<dbReference type="PROSITE" id="PS51094">
    <property type="entry name" value="PTS_EIIA_TYPE_2"/>
    <property type="match status" value="1"/>
</dbReference>
<evidence type="ECO:0000313" key="3">
    <source>
        <dbReference type="Proteomes" id="UP000317716"/>
    </source>
</evidence>
<evidence type="ECO:0000259" key="1">
    <source>
        <dbReference type="PROSITE" id="PS51094"/>
    </source>
</evidence>
<dbReference type="EMBL" id="VBOS01000322">
    <property type="protein sequence ID" value="TMQ52429.1"/>
    <property type="molecule type" value="Genomic_DNA"/>
</dbReference>
<sequence>MTTVAVHPVPDTSLFLPDLKLKRKESVLHEMACVAQKAGAVRDAELLHETLLRRERWCPSAVGKGVAVPNARSLAVTEPRLVIARARRGLEWGASDRVAVQLVLLVLSTSEMSVDSHLERVMRAIAITRTQRNRLKLLEAEDARIVTALLREAAL</sequence>
<proteinExistence type="predicted"/>
<dbReference type="SUPFAM" id="SSF55804">
    <property type="entry name" value="Phoshotransferase/anion transport protein"/>
    <property type="match status" value="1"/>
</dbReference>
<protein>
    <recommendedName>
        <fullName evidence="1">PTS EIIA type-2 domain-containing protein</fullName>
    </recommendedName>
</protein>
<dbReference type="Proteomes" id="UP000317716">
    <property type="component" value="Unassembled WGS sequence"/>
</dbReference>
<dbReference type="PANTHER" id="PTHR47738">
    <property type="entry name" value="PTS SYSTEM FRUCTOSE-LIKE EIIA COMPONENT-RELATED"/>
    <property type="match status" value="1"/>
</dbReference>
<evidence type="ECO:0000313" key="2">
    <source>
        <dbReference type="EMBL" id="TMQ52429.1"/>
    </source>
</evidence>
<name>A0A538SM30_UNCEI</name>
<accession>A0A538SM30</accession>
<reference evidence="2 3" key="1">
    <citation type="journal article" date="2019" name="Nat. Microbiol.">
        <title>Mediterranean grassland soil C-N compound turnover is dependent on rainfall and depth, and is mediated by genomically divergent microorganisms.</title>
        <authorList>
            <person name="Diamond S."/>
            <person name="Andeer P.F."/>
            <person name="Li Z."/>
            <person name="Crits-Christoph A."/>
            <person name="Burstein D."/>
            <person name="Anantharaman K."/>
            <person name="Lane K.R."/>
            <person name="Thomas B.C."/>
            <person name="Pan C."/>
            <person name="Northen T.R."/>
            <person name="Banfield J.F."/>
        </authorList>
    </citation>
    <scope>NUCLEOTIDE SEQUENCE [LARGE SCALE GENOMIC DNA]</scope>
    <source>
        <strain evidence="2">WS_2</strain>
    </source>
</reference>
<dbReference type="Gene3D" id="3.40.930.10">
    <property type="entry name" value="Mannitol-specific EII, Chain A"/>
    <property type="match status" value="1"/>
</dbReference>
<dbReference type="InterPro" id="IPR051541">
    <property type="entry name" value="PTS_SugarTrans_NitroReg"/>
</dbReference>
<dbReference type="Pfam" id="PF00359">
    <property type="entry name" value="PTS_EIIA_2"/>
    <property type="match status" value="1"/>
</dbReference>
<dbReference type="AlphaFoldDB" id="A0A538SM30"/>
<organism evidence="2 3">
    <name type="scientific">Eiseniibacteriota bacterium</name>
    <dbReference type="NCBI Taxonomy" id="2212470"/>
    <lineage>
        <taxon>Bacteria</taxon>
        <taxon>Candidatus Eiseniibacteriota</taxon>
    </lineage>
</organism>
<dbReference type="PANTHER" id="PTHR47738:SF1">
    <property type="entry name" value="NITROGEN REGULATORY PROTEIN"/>
    <property type="match status" value="1"/>
</dbReference>
<dbReference type="InterPro" id="IPR016152">
    <property type="entry name" value="PTrfase/Anion_transptr"/>
</dbReference>
<gene>
    <name evidence="2" type="ORF">E6K72_09175</name>
</gene>
<dbReference type="InterPro" id="IPR002178">
    <property type="entry name" value="PTS_EIIA_type-2_dom"/>
</dbReference>
<comment type="caution">
    <text evidence="2">The sequence shown here is derived from an EMBL/GenBank/DDBJ whole genome shotgun (WGS) entry which is preliminary data.</text>
</comment>
<feature type="domain" description="PTS EIIA type-2" evidence="1">
    <location>
        <begin position="8"/>
        <end position="153"/>
    </location>
</feature>
<dbReference type="GO" id="GO:0030295">
    <property type="term" value="F:protein kinase activator activity"/>
    <property type="evidence" value="ECO:0007669"/>
    <property type="project" value="TreeGrafter"/>
</dbReference>